<dbReference type="Pfam" id="PF00724">
    <property type="entry name" value="Oxidored_FMN"/>
    <property type="match status" value="1"/>
</dbReference>
<dbReference type="AlphaFoldDB" id="A0A9P6JQ23"/>
<keyword evidence="4" id="KW-0521">NADP</keyword>
<sequence>MSAQQDISYHQETPAGTALIPQPNNKSIPKLFQPLQIRGVQFQNRIFVAPLCQYSAEDGVVSPWHLAHLGGILTRGPGLTMIEATAVLPEGRITPQDAGIWANKHVSPLKRIVDFAHSQKQKIGIQLAHAGRKASTTPPWLSGSTIASEEVGGWPEDVWGPSPIPFSKDYPKPHELTLEGIQTIIHAFVAAAKRAVEVGFDVIEIHAAHGYLLSSFLSPTSNHRSDKYGGSFENRIRLLLEVIDATRAVIPTTMPIFVRVSGSEWLEEVAPTEPSWRSEDTAHLAPILADHGVDLLDVSAGGNSSRQVVRSGPGYQVPFARAAKKAAGSRMLVSAVGGLHDGQFAEGVLRSGDADAIRIGRQFQKNPGLVWTIADELGVQVHWANQIRWGFAGRGIRGLGTNSGATKL</sequence>
<keyword evidence="8" id="KW-1185">Reference proteome</keyword>
<evidence type="ECO:0000256" key="3">
    <source>
        <dbReference type="ARBA" id="ARBA00022643"/>
    </source>
</evidence>
<dbReference type="PANTHER" id="PTHR43303">
    <property type="entry name" value="NADPH DEHYDROGENASE C23G7.10C-RELATED"/>
    <property type="match status" value="1"/>
</dbReference>
<name>A0A9P6JQ23_9AGAR</name>
<evidence type="ECO:0000313" key="8">
    <source>
        <dbReference type="Proteomes" id="UP000807306"/>
    </source>
</evidence>
<reference evidence="7" key="1">
    <citation type="submission" date="2020-11" db="EMBL/GenBank/DDBJ databases">
        <authorList>
            <consortium name="DOE Joint Genome Institute"/>
            <person name="Ahrendt S."/>
            <person name="Riley R."/>
            <person name="Andreopoulos W."/>
            <person name="Labutti K."/>
            <person name="Pangilinan J."/>
            <person name="Ruiz-Duenas F.J."/>
            <person name="Barrasa J.M."/>
            <person name="Sanchez-Garcia M."/>
            <person name="Camarero S."/>
            <person name="Miyauchi S."/>
            <person name="Serrano A."/>
            <person name="Linde D."/>
            <person name="Babiker R."/>
            <person name="Drula E."/>
            <person name="Ayuso-Fernandez I."/>
            <person name="Pacheco R."/>
            <person name="Padilla G."/>
            <person name="Ferreira P."/>
            <person name="Barriuso J."/>
            <person name="Kellner H."/>
            <person name="Castanera R."/>
            <person name="Alfaro M."/>
            <person name="Ramirez L."/>
            <person name="Pisabarro A.G."/>
            <person name="Kuo A."/>
            <person name="Tritt A."/>
            <person name="Lipzen A."/>
            <person name="He G."/>
            <person name="Yan M."/>
            <person name="Ng V."/>
            <person name="Cullen D."/>
            <person name="Martin F."/>
            <person name="Rosso M.-N."/>
            <person name="Henrissat B."/>
            <person name="Hibbett D."/>
            <person name="Martinez A.T."/>
            <person name="Grigoriev I.V."/>
        </authorList>
    </citation>
    <scope>NUCLEOTIDE SEQUENCE</scope>
    <source>
        <strain evidence="7">CBS 506.95</strain>
    </source>
</reference>
<dbReference type="InterPro" id="IPR013785">
    <property type="entry name" value="Aldolase_TIM"/>
</dbReference>
<organism evidence="7 8">
    <name type="scientific">Crepidotus variabilis</name>
    <dbReference type="NCBI Taxonomy" id="179855"/>
    <lineage>
        <taxon>Eukaryota</taxon>
        <taxon>Fungi</taxon>
        <taxon>Dikarya</taxon>
        <taxon>Basidiomycota</taxon>
        <taxon>Agaricomycotina</taxon>
        <taxon>Agaricomycetes</taxon>
        <taxon>Agaricomycetidae</taxon>
        <taxon>Agaricales</taxon>
        <taxon>Agaricineae</taxon>
        <taxon>Crepidotaceae</taxon>
        <taxon>Crepidotus</taxon>
    </lineage>
</organism>
<dbReference type="GO" id="GO:0010181">
    <property type="term" value="F:FMN binding"/>
    <property type="evidence" value="ECO:0007669"/>
    <property type="project" value="InterPro"/>
</dbReference>
<evidence type="ECO:0000313" key="7">
    <source>
        <dbReference type="EMBL" id="KAF9528423.1"/>
    </source>
</evidence>
<proteinExistence type="predicted"/>
<comment type="cofactor">
    <cofactor evidence="1">
        <name>FMN</name>
        <dbReference type="ChEBI" id="CHEBI:58210"/>
    </cofactor>
</comment>
<dbReference type="CDD" id="cd02932">
    <property type="entry name" value="OYE_YqiM_FMN"/>
    <property type="match status" value="1"/>
</dbReference>
<dbReference type="Gene3D" id="3.20.20.70">
    <property type="entry name" value="Aldolase class I"/>
    <property type="match status" value="1"/>
</dbReference>
<evidence type="ECO:0000259" key="6">
    <source>
        <dbReference type="Pfam" id="PF00724"/>
    </source>
</evidence>
<dbReference type="GO" id="GO:0050661">
    <property type="term" value="F:NADP binding"/>
    <property type="evidence" value="ECO:0007669"/>
    <property type="project" value="InterPro"/>
</dbReference>
<keyword evidence="2" id="KW-0285">Flavoprotein</keyword>
<evidence type="ECO:0000256" key="1">
    <source>
        <dbReference type="ARBA" id="ARBA00001917"/>
    </source>
</evidence>
<comment type="caution">
    <text evidence="7">The sequence shown here is derived from an EMBL/GenBank/DDBJ whole genome shotgun (WGS) entry which is preliminary data.</text>
</comment>
<keyword evidence="5" id="KW-0560">Oxidoreductase</keyword>
<protein>
    <recommendedName>
        <fullName evidence="6">NADH:flavin oxidoreductase/NADH oxidase N-terminal domain-containing protein</fullName>
    </recommendedName>
</protein>
<dbReference type="InterPro" id="IPR001155">
    <property type="entry name" value="OxRdtase_FMN_N"/>
</dbReference>
<dbReference type="PANTHER" id="PTHR43303:SF4">
    <property type="entry name" value="NADPH DEHYDROGENASE C23G7.10C-RELATED"/>
    <property type="match status" value="1"/>
</dbReference>
<dbReference type="GO" id="GO:0003959">
    <property type="term" value="F:NADPH dehydrogenase activity"/>
    <property type="evidence" value="ECO:0007669"/>
    <property type="project" value="InterPro"/>
</dbReference>
<gene>
    <name evidence="7" type="ORF">CPB83DRAFT_854595</name>
</gene>
<dbReference type="SUPFAM" id="SSF51395">
    <property type="entry name" value="FMN-linked oxidoreductases"/>
    <property type="match status" value="1"/>
</dbReference>
<dbReference type="Proteomes" id="UP000807306">
    <property type="component" value="Unassembled WGS sequence"/>
</dbReference>
<evidence type="ECO:0000256" key="4">
    <source>
        <dbReference type="ARBA" id="ARBA00022857"/>
    </source>
</evidence>
<evidence type="ECO:0000256" key="2">
    <source>
        <dbReference type="ARBA" id="ARBA00022630"/>
    </source>
</evidence>
<keyword evidence="3" id="KW-0288">FMN</keyword>
<dbReference type="InterPro" id="IPR044152">
    <property type="entry name" value="YqjM-like"/>
</dbReference>
<dbReference type="OrthoDB" id="72788at2759"/>
<dbReference type="EMBL" id="MU157853">
    <property type="protein sequence ID" value="KAF9528423.1"/>
    <property type="molecule type" value="Genomic_DNA"/>
</dbReference>
<accession>A0A9P6JQ23</accession>
<evidence type="ECO:0000256" key="5">
    <source>
        <dbReference type="ARBA" id="ARBA00023002"/>
    </source>
</evidence>
<feature type="domain" description="NADH:flavin oxidoreductase/NADH oxidase N-terminal" evidence="6">
    <location>
        <begin position="30"/>
        <end position="377"/>
    </location>
</feature>